<keyword evidence="3" id="KW-1185">Reference proteome</keyword>
<feature type="domain" description="Putative restriction endonuclease" evidence="1">
    <location>
        <begin position="19"/>
        <end position="179"/>
    </location>
</feature>
<dbReference type="CDD" id="cd06260">
    <property type="entry name" value="DUF820-like"/>
    <property type="match status" value="1"/>
</dbReference>
<dbReference type="PANTHER" id="PTHR34107">
    <property type="entry name" value="SLL0198 PROTEIN-RELATED"/>
    <property type="match status" value="1"/>
</dbReference>
<dbReference type="InterPro" id="IPR011335">
    <property type="entry name" value="Restrct_endonuc-II-like"/>
</dbReference>
<sequence>MKKAREDQPIIREQPVTYNEYARLPDDGMRYEVADGVLELMSPAPSPKHQVISNQIQNLLTNSCQSEYIIIASPVDLILSATEVRQPDLVMVHRSRMEIITRRGIEGIPDLVAEILSPHSVKRDKQKKLKAYAAYHIPEYWIVDPANEALEQFILTDGRYELFNLYDREEQVRSDRLPCVSFTMGQIVDAAADLPG</sequence>
<evidence type="ECO:0000313" key="3">
    <source>
        <dbReference type="Proteomes" id="UP001493487"/>
    </source>
</evidence>
<dbReference type="Gene3D" id="3.90.1570.10">
    <property type="entry name" value="tt1808, chain A"/>
    <property type="match status" value="1"/>
</dbReference>
<dbReference type="InterPro" id="IPR012296">
    <property type="entry name" value="Nuclease_put_TT1808"/>
</dbReference>
<dbReference type="SUPFAM" id="SSF52980">
    <property type="entry name" value="Restriction endonuclease-like"/>
    <property type="match status" value="1"/>
</dbReference>
<keyword evidence="2" id="KW-0540">Nuclease</keyword>
<organism evidence="2 3">
    <name type="scientific">Cohnella silvisoli</name>
    <dbReference type="NCBI Taxonomy" id="2873699"/>
    <lineage>
        <taxon>Bacteria</taxon>
        <taxon>Bacillati</taxon>
        <taxon>Bacillota</taxon>
        <taxon>Bacilli</taxon>
        <taxon>Bacillales</taxon>
        <taxon>Paenibacillaceae</taxon>
        <taxon>Cohnella</taxon>
    </lineage>
</organism>
<gene>
    <name evidence="2" type="ORF">QJS35_09660</name>
</gene>
<dbReference type="GO" id="GO:0004519">
    <property type="term" value="F:endonuclease activity"/>
    <property type="evidence" value="ECO:0007669"/>
    <property type="project" value="UniProtKB-KW"/>
</dbReference>
<dbReference type="Pfam" id="PF05685">
    <property type="entry name" value="Uma2"/>
    <property type="match status" value="1"/>
</dbReference>
<dbReference type="InterPro" id="IPR008538">
    <property type="entry name" value="Uma2"/>
</dbReference>
<evidence type="ECO:0000259" key="1">
    <source>
        <dbReference type="Pfam" id="PF05685"/>
    </source>
</evidence>
<reference evidence="2 3" key="1">
    <citation type="journal article" date="2023" name="Genome Announc.">
        <title>Pan-Genome Analyses of the Genus Cohnella and Proposal of the Novel Species Cohnella silvisoli sp. nov., Isolated from Forest Soil.</title>
        <authorList>
            <person name="Wang C."/>
            <person name="Mao L."/>
            <person name="Bao G."/>
            <person name="Zhu H."/>
        </authorList>
    </citation>
    <scope>NUCLEOTIDE SEQUENCE [LARGE SCALE GENOMIC DNA]</scope>
    <source>
        <strain evidence="2 3">NL03-T5-1</strain>
    </source>
</reference>
<accession>A0ABV1KRH5</accession>
<dbReference type="RefSeq" id="WP_232184584.1">
    <property type="nucleotide sequence ID" value="NZ_JAIOAP010000003.1"/>
</dbReference>
<dbReference type="Proteomes" id="UP001493487">
    <property type="component" value="Unassembled WGS sequence"/>
</dbReference>
<keyword evidence="2" id="KW-0255">Endonuclease</keyword>
<keyword evidence="2" id="KW-0378">Hydrolase</keyword>
<dbReference type="PANTHER" id="PTHR34107:SF4">
    <property type="entry name" value="SLL1222 PROTEIN"/>
    <property type="match status" value="1"/>
</dbReference>
<comment type="caution">
    <text evidence="2">The sequence shown here is derived from an EMBL/GenBank/DDBJ whole genome shotgun (WGS) entry which is preliminary data.</text>
</comment>
<name>A0ABV1KRH5_9BACL</name>
<proteinExistence type="predicted"/>
<protein>
    <submittedName>
        <fullName evidence="2">Uma2 family endonuclease</fullName>
    </submittedName>
</protein>
<dbReference type="EMBL" id="JASKHM010000004">
    <property type="protein sequence ID" value="MEQ4482661.1"/>
    <property type="molecule type" value="Genomic_DNA"/>
</dbReference>
<evidence type="ECO:0000313" key="2">
    <source>
        <dbReference type="EMBL" id="MEQ4482661.1"/>
    </source>
</evidence>